<organism evidence="10 11">
    <name type="scientific">Candidatus Gallionella acididurans</name>
    <dbReference type="NCBI Taxonomy" id="1796491"/>
    <lineage>
        <taxon>Bacteria</taxon>
        <taxon>Pseudomonadati</taxon>
        <taxon>Pseudomonadota</taxon>
        <taxon>Betaproteobacteria</taxon>
        <taxon>Nitrosomonadales</taxon>
        <taxon>Gallionellaceae</taxon>
        <taxon>Gallionella</taxon>
    </lineage>
</organism>
<evidence type="ECO:0000256" key="8">
    <source>
        <dbReference type="SAM" id="Phobius"/>
    </source>
</evidence>
<reference evidence="10 11" key="1">
    <citation type="submission" date="2016-02" db="EMBL/GenBank/DDBJ databases">
        <authorList>
            <person name="Wen L."/>
            <person name="He K."/>
            <person name="Yang H."/>
        </authorList>
    </citation>
    <scope>NUCLEOTIDE SEQUENCE [LARGE SCALE GENOMIC DNA]</scope>
    <source>
        <strain evidence="10">ShG14-8</strain>
    </source>
</reference>
<reference evidence="10 11" key="2">
    <citation type="submission" date="2016-03" db="EMBL/GenBank/DDBJ databases">
        <title>New uncultured bacterium of the family Gallionellaceae from acid mine drainage: description and reconstruction of genome based on metagenomic analysis of microbial community.</title>
        <authorList>
            <person name="Kadnikov V."/>
            <person name="Ivasenko D."/>
            <person name="Beletsky A."/>
            <person name="Mardanov A."/>
            <person name="Danilova E."/>
            <person name="Pimenov N."/>
            <person name="Karnachuk O."/>
            <person name="Ravin N."/>
        </authorList>
    </citation>
    <scope>NUCLEOTIDE SEQUENCE [LARGE SCALE GENOMIC DNA]</scope>
    <source>
        <strain evidence="10">ShG14-8</strain>
    </source>
</reference>
<dbReference type="PANTHER" id="PTHR30294">
    <property type="entry name" value="MEMBRANE COMPONENT OF ABC TRANSPORTER YHHJ-RELATED"/>
    <property type="match status" value="1"/>
</dbReference>
<feature type="transmembrane region" description="Helical" evidence="8">
    <location>
        <begin position="286"/>
        <end position="307"/>
    </location>
</feature>
<evidence type="ECO:0000256" key="7">
    <source>
        <dbReference type="ARBA" id="ARBA00023136"/>
    </source>
</evidence>
<evidence type="ECO:0000256" key="3">
    <source>
        <dbReference type="ARBA" id="ARBA00022448"/>
    </source>
</evidence>
<dbReference type="EMBL" id="LSLI01000094">
    <property type="protein sequence ID" value="KXS31164.1"/>
    <property type="molecule type" value="Genomic_DNA"/>
</dbReference>
<feature type="transmembrane region" description="Helical" evidence="8">
    <location>
        <begin position="236"/>
        <end position="256"/>
    </location>
</feature>
<evidence type="ECO:0000259" key="9">
    <source>
        <dbReference type="PROSITE" id="PS51012"/>
    </source>
</evidence>
<dbReference type="InterPro" id="IPR051449">
    <property type="entry name" value="ABC-2_transporter_component"/>
</dbReference>
<dbReference type="InterPro" id="IPR047817">
    <property type="entry name" value="ABC2_TM_bact-type"/>
</dbReference>
<proteinExistence type="inferred from homology"/>
<dbReference type="GO" id="GO:0005886">
    <property type="term" value="C:plasma membrane"/>
    <property type="evidence" value="ECO:0007669"/>
    <property type="project" value="UniProtKB-SubCell"/>
</dbReference>
<evidence type="ECO:0000313" key="10">
    <source>
        <dbReference type="EMBL" id="KXS31164.1"/>
    </source>
</evidence>
<protein>
    <submittedName>
        <fullName evidence="10">ABC transporter</fullName>
    </submittedName>
</protein>
<keyword evidence="6 8" id="KW-1133">Transmembrane helix</keyword>
<keyword evidence="7 8" id="KW-0472">Membrane</keyword>
<dbReference type="PANTHER" id="PTHR30294:SF38">
    <property type="entry name" value="TRANSPORT PERMEASE PROTEIN"/>
    <property type="match status" value="1"/>
</dbReference>
<comment type="subcellular location">
    <subcellularLocation>
        <location evidence="1">Cell membrane</location>
        <topology evidence="1">Multi-pass membrane protein</topology>
    </subcellularLocation>
</comment>
<dbReference type="InterPro" id="IPR013525">
    <property type="entry name" value="ABC2_TM"/>
</dbReference>
<evidence type="ECO:0000256" key="1">
    <source>
        <dbReference type="ARBA" id="ARBA00004651"/>
    </source>
</evidence>
<evidence type="ECO:0000256" key="4">
    <source>
        <dbReference type="ARBA" id="ARBA00022475"/>
    </source>
</evidence>
<gene>
    <name evidence="10" type="ORF">AWT59_2707</name>
</gene>
<accession>A0A139BQ97</accession>
<evidence type="ECO:0000256" key="6">
    <source>
        <dbReference type="ARBA" id="ARBA00022989"/>
    </source>
</evidence>
<evidence type="ECO:0000313" key="11">
    <source>
        <dbReference type="Proteomes" id="UP000070578"/>
    </source>
</evidence>
<keyword evidence="3" id="KW-0813">Transport</keyword>
<evidence type="ECO:0000256" key="5">
    <source>
        <dbReference type="ARBA" id="ARBA00022692"/>
    </source>
</evidence>
<dbReference type="AlphaFoldDB" id="A0A139BQ97"/>
<sequence>MIVKAPINPGSVAREELLQAPSACGTGTLVVVYMLLALIKKEFLALIRDVHGLAALFLMPAIFIIIMSLALKDVYSPSTKALPYAVENRDSGQLADNFLAEWKKRHGSPQANSASWKDEVRDGKLSYALIIEKNFSRELAAEHPGSEKQLRLIAEPGLESSAFTANNAELIMIANELRARALLSAARMSQRLPQRSSQRSLRSGAPDESVPVSALAMIDTERLSAGSRPTAVQQNVPAWLVFGMFFVVASLANLFIQERQCGALTRLASLGVPTSVMIWSKALPYLAINGLQAALMLAVGVWLMPLLGGDALSLAGIHWGALMLVLLAVSMAAIGLALALASLVRTHAQASALGPIVNILMAAIGGVMVPKFIMPEVMQRLAEFSPMNWGLEGMLAVLLRGSDMTGVLLPAAKLMGFATIMIIIAVVFFRRRAN</sequence>
<dbReference type="Proteomes" id="UP000070578">
    <property type="component" value="Unassembled WGS sequence"/>
</dbReference>
<feature type="transmembrane region" description="Helical" evidence="8">
    <location>
        <begin position="51"/>
        <end position="71"/>
    </location>
</feature>
<feature type="domain" description="ABC transmembrane type-2" evidence="9">
    <location>
        <begin position="199"/>
        <end position="432"/>
    </location>
</feature>
<dbReference type="GO" id="GO:0140359">
    <property type="term" value="F:ABC-type transporter activity"/>
    <property type="evidence" value="ECO:0007669"/>
    <property type="project" value="InterPro"/>
</dbReference>
<keyword evidence="4" id="KW-1003">Cell membrane</keyword>
<dbReference type="PATRIC" id="fig|1796491.3.peg.2957"/>
<feature type="transmembrane region" description="Helical" evidence="8">
    <location>
        <begin position="319"/>
        <end position="344"/>
    </location>
</feature>
<comment type="similarity">
    <text evidence="2">Belongs to the ABC-2 integral membrane protein family.</text>
</comment>
<feature type="transmembrane region" description="Helical" evidence="8">
    <location>
        <begin position="407"/>
        <end position="429"/>
    </location>
</feature>
<dbReference type="Pfam" id="PF12698">
    <property type="entry name" value="ABC2_membrane_3"/>
    <property type="match status" value="1"/>
</dbReference>
<feature type="transmembrane region" description="Helical" evidence="8">
    <location>
        <begin position="20"/>
        <end position="39"/>
    </location>
</feature>
<comment type="caution">
    <text evidence="10">The sequence shown here is derived from an EMBL/GenBank/DDBJ whole genome shotgun (WGS) entry which is preliminary data.</text>
</comment>
<evidence type="ECO:0000256" key="2">
    <source>
        <dbReference type="ARBA" id="ARBA00007783"/>
    </source>
</evidence>
<dbReference type="PROSITE" id="PS51012">
    <property type="entry name" value="ABC_TM2"/>
    <property type="match status" value="1"/>
</dbReference>
<name>A0A139BQ97_9PROT</name>
<feature type="transmembrane region" description="Helical" evidence="8">
    <location>
        <begin position="350"/>
        <end position="369"/>
    </location>
</feature>
<keyword evidence="5 8" id="KW-0812">Transmembrane</keyword>